<protein>
    <recommendedName>
        <fullName evidence="2 6">D-ribose pyranase</fullName>
        <ecNumber evidence="2 6">5.4.99.62</ecNumber>
    </recommendedName>
</protein>
<dbReference type="NCBIfam" id="NF008761">
    <property type="entry name" value="PRK11797.1"/>
    <property type="match status" value="1"/>
</dbReference>
<dbReference type="AlphaFoldDB" id="A0A248LKJ8"/>
<dbReference type="InterPro" id="IPR023064">
    <property type="entry name" value="D-ribose_pyranase"/>
</dbReference>
<dbReference type="PANTHER" id="PTHR37831">
    <property type="entry name" value="D-RIBOSE PYRANASE"/>
    <property type="match status" value="1"/>
</dbReference>
<evidence type="ECO:0000256" key="2">
    <source>
        <dbReference type="ARBA" id="ARBA00012862"/>
    </source>
</evidence>
<dbReference type="InterPro" id="IPR023750">
    <property type="entry name" value="RbsD-like_sf"/>
</dbReference>
<dbReference type="GO" id="GO:0016872">
    <property type="term" value="F:intramolecular lyase activity"/>
    <property type="evidence" value="ECO:0007669"/>
    <property type="project" value="UniProtKB-UniRule"/>
</dbReference>
<keyword evidence="5 6" id="KW-0119">Carbohydrate metabolism</keyword>
<gene>
    <name evidence="6 8" type="primary">rbsD</name>
    <name evidence="8" type="ORF">LH440_05040</name>
    <name evidence="7" type="ORF">LHGZ1_1862</name>
</gene>
<evidence type="ECO:0000313" key="9">
    <source>
        <dbReference type="Proteomes" id="UP000197424"/>
    </source>
</evidence>
<dbReference type="GO" id="GO:0005829">
    <property type="term" value="C:cytosol"/>
    <property type="evidence" value="ECO:0007669"/>
    <property type="project" value="TreeGrafter"/>
</dbReference>
<name>A0A248LKJ8_9NEIS</name>
<reference evidence="9" key="2">
    <citation type="submission" date="2017-06" db="EMBL/GenBank/DDBJ databases">
        <title>Whole genome sequence of Laribacter hongkongensis LHGZ1.</title>
        <authorList>
            <person name="Chen D."/>
            <person name="Wu H."/>
            <person name="Chen J."/>
        </authorList>
    </citation>
    <scope>NUCLEOTIDE SEQUENCE [LARGE SCALE GENOMIC DNA]</scope>
    <source>
        <strain evidence="9">LHGZ1</strain>
    </source>
</reference>
<feature type="binding site" evidence="6">
    <location>
        <begin position="120"/>
        <end position="122"/>
    </location>
    <ligand>
        <name>substrate</name>
    </ligand>
</feature>
<evidence type="ECO:0000256" key="3">
    <source>
        <dbReference type="ARBA" id="ARBA00022490"/>
    </source>
</evidence>
<dbReference type="EMBL" id="CP022115">
    <property type="protein sequence ID" value="ASJ24693.1"/>
    <property type="molecule type" value="Genomic_DNA"/>
</dbReference>
<comment type="subcellular location">
    <subcellularLocation>
        <location evidence="6">Cytoplasm</location>
    </subcellularLocation>
</comment>
<keyword evidence="3 6" id="KW-0963">Cytoplasm</keyword>
<dbReference type="PANTHER" id="PTHR37831:SF1">
    <property type="entry name" value="D-RIBOSE PYRANASE"/>
    <property type="match status" value="1"/>
</dbReference>
<evidence type="ECO:0000256" key="1">
    <source>
        <dbReference type="ARBA" id="ARBA00000223"/>
    </source>
</evidence>
<dbReference type="EC" id="5.4.99.62" evidence="2 6"/>
<accession>A0A248LKJ8</accession>
<dbReference type="Proteomes" id="UP001200247">
    <property type="component" value="Unassembled WGS sequence"/>
</dbReference>
<comment type="similarity">
    <text evidence="6">Belongs to the RbsD / FucU family. RbsD subfamily.</text>
</comment>
<reference evidence="8 10" key="4">
    <citation type="submission" date="2021-10" db="EMBL/GenBank/DDBJ databases">
        <title>Whole-genome sequencing analysis of Laribacter hongkongensis: virulence gene profiles, carbohydrate-active enzyme prediction, and antimicrobial resistance characterization.</title>
        <authorList>
            <person name="Yuan P."/>
            <person name="Zhan Y."/>
            <person name="Chen D."/>
        </authorList>
    </citation>
    <scope>NUCLEOTIDE SEQUENCE [LARGE SCALE GENOMIC DNA]</scope>
    <source>
        <strain evidence="8 10">W67</strain>
    </source>
</reference>
<dbReference type="GO" id="GO:0019303">
    <property type="term" value="P:D-ribose catabolic process"/>
    <property type="evidence" value="ECO:0007669"/>
    <property type="project" value="UniProtKB-UniRule"/>
</dbReference>
<comment type="subunit">
    <text evidence="6">Homodecamer.</text>
</comment>
<dbReference type="GO" id="GO:0048029">
    <property type="term" value="F:monosaccharide binding"/>
    <property type="evidence" value="ECO:0007669"/>
    <property type="project" value="InterPro"/>
</dbReference>
<evidence type="ECO:0000256" key="6">
    <source>
        <dbReference type="HAMAP-Rule" id="MF_01661"/>
    </source>
</evidence>
<dbReference type="InterPro" id="IPR007721">
    <property type="entry name" value="RbsD_FucU"/>
</dbReference>
<sequence>MKKNGILNAPLSRVIAELGHTDYIVIADCGLPIPPGVERIDLALKPGLPAFLDTLELVLADMQVERAVFANEISQHNPVIEHAATSMLDGKPIGHVPHAEFKQLSRGARAVVRTGEASPYANVILYSGVIF</sequence>
<evidence type="ECO:0000313" key="10">
    <source>
        <dbReference type="Proteomes" id="UP001200247"/>
    </source>
</evidence>
<dbReference type="HAMAP" id="MF_01661">
    <property type="entry name" value="D_rib_pyranase"/>
    <property type="match status" value="1"/>
</dbReference>
<dbReference type="Gene3D" id="3.40.1650.10">
    <property type="entry name" value="RbsD-like domain"/>
    <property type="match status" value="1"/>
</dbReference>
<proteinExistence type="inferred from homology"/>
<reference evidence="7" key="1">
    <citation type="journal article" date="2017" name="J. Antimicrob. Chemother.">
        <title>Emergence and genomic analysis of MDR Laribacter hongkongensis strain HLGZ1 from Guangzhou, China.</title>
        <authorList>
            <person name="Wu H.K."/>
            <person name="Chen J.H."/>
            <person name="Yang L."/>
            <person name="Li A.R."/>
            <person name="Su D.H."/>
            <person name="Lin Y.P."/>
            <person name="Chen D.Q."/>
        </authorList>
    </citation>
    <scope>NUCLEOTIDE SEQUENCE</scope>
    <source>
        <strain evidence="7">HLGZ1</strain>
    </source>
</reference>
<feature type="binding site" evidence="6">
    <location>
        <position position="28"/>
    </location>
    <ligand>
        <name>substrate</name>
    </ligand>
</feature>
<keyword evidence="4 6" id="KW-0413">Isomerase</keyword>
<dbReference type="Proteomes" id="UP000197424">
    <property type="component" value="Chromosome"/>
</dbReference>
<evidence type="ECO:0000313" key="8">
    <source>
        <dbReference type="EMBL" id="MCG9025275.1"/>
    </source>
</evidence>
<dbReference type="OrthoDB" id="9805009at2"/>
<dbReference type="UniPathway" id="UPA00916">
    <property type="reaction ID" value="UER00888"/>
</dbReference>
<dbReference type="SUPFAM" id="SSF102546">
    <property type="entry name" value="RbsD-like"/>
    <property type="match status" value="1"/>
</dbReference>
<reference evidence="7" key="3">
    <citation type="submission" date="2017-06" db="EMBL/GenBank/DDBJ databases">
        <authorList>
            <person name="Kim H.J."/>
            <person name="Triplett B.A."/>
        </authorList>
    </citation>
    <scope>NUCLEOTIDE SEQUENCE</scope>
    <source>
        <strain evidence="7">HLGZ1</strain>
    </source>
</reference>
<evidence type="ECO:0000256" key="5">
    <source>
        <dbReference type="ARBA" id="ARBA00023277"/>
    </source>
</evidence>
<dbReference type="GO" id="GO:0062193">
    <property type="term" value="F:D-ribose pyranase activity"/>
    <property type="evidence" value="ECO:0007669"/>
    <property type="project" value="UniProtKB-EC"/>
</dbReference>
<organism evidence="7 9">
    <name type="scientific">Laribacter hongkongensis</name>
    <dbReference type="NCBI Taxonomy" id="168471"/>
    <lineage>
        <taxon>Bacteria</taxon>
        <taxon>Pseudomonadati</taxon>
        <taxon>Pseudomonadota</taxon>
        <taxon>Betaproteobacteria</taxon>
        <taxon>Neisseriales</taxon>
        <taxon>Aquaspirillaceae</taxon>
        <taxon>Laribacter</taxon>
    </lineage>
</organism>
<evidence type="ECO:0000256" key="4">
    <source>
        <dbReference type="ARBA" id="ARBA00023235"/>
    </source>
</evidence>
<comment type="pathway">
    <text evidence="6">Carbohydrate metabolism; D-ribose degradation; D-ribose 5-phosphate from beta-D-ribopyranose: step 1/2.</text>
</comment>
<comment type="function">
    <text evidence="6">Catalyzes the interconversion of beta-pyran and beta-furan forms of D-ribose.</text>
</comment>
<feature type="active site" description="Proton donor" evidence="6">
    <location>
        <position position="20"/>
    </location>
</feature>
<feature type="binding site" evidence="6">
    <location>
        <position position="98"/>
    </location>
    <ligand>
        <name>substrate</name>
    </ligand>
</feature>
<evidence type="ECO:0000313" key="7">
    <source>
        <dbReference type="EMBL" id="ASJ24693.1"/>
    </source>
</evidence>
<dbReference type="Pfam" id="PF05025">
    <property type="entry name" value="RbsD_FucU"/>
    <property type="match status" value="1"/>
</dbReference>
<dbReference type="EMBL" id="JAJAXM010000006">
    <property type="protein sequence ID" value="MCG9025275.1"/>
    <property type="molecule type" value="Genomic_DNA"/>
</dbReference>
<comment type="catalytic activity">
    <reaction evidence="1 6">
        <text>beta-D-ribopyranose = beta-D-ribofuranose</text>
        <dbReference type="Rhea" id="RHEA:25432"/>
        <dbReference type="ChEBI" id="CHEBI:27476"/>
        <dbReference type="ChEBI" id="CHEBI:47002"/>
        <dbReference type="EC" id="5.4.99.62"/>
    </reaction>
</comment>